<evidence type="ECO:0000313" key="8">
    <source>
        <dbReference type="Proteomes" id="UP000700732"/>
    </source>
</evidence>
<dbReference type="RefSeq" id="WP_186742617.1">
    <property type="nucleotide sequence ID" value="NZ_VFIA01000119.1"/>
</dbReference>
<evidence type="ECO:0000256" key="4">
    <source>
        <dbReference type="ARBA" id="ARBA00023136"/>
    </source>
</evidence>
<organism evidence="7 8">
    <name type="scientific">Spirosoma utsteinense</name>
    <dbReference type="NCBI Taxonomy" id="2585773"/>
    <lineage>
        <taxon>Bacteria</taxon>
        <taxon>Pseudomonadati</taxon>
        <taxon>Bacteroidota</taxon>
        <taxon>Cytophagia</taxon>
        <taxon>Cytophagales</taxon>
        <taxon>Cytophagaceae</taxon>
        <taxon>Spirosoma</taxon>
    </lineage>
</organism>
<protein>
    <submittedName>
        <fullName evidence="7">O-antigen ligase</fullName>
    </submittedName>
</protein>
<comment type="subcellular location">
    <subcellularLocation>
        <location evidence="1">Membrane</location>
        <topology evidence="1">Multi-pass membrane protein</topology>
    </subcellularLocation>
</comment>
<feature type="transmembrane region" description="Helical" evidence="5">
    <location>
        <begin position="6"/>
        <end position="23"/>
    </location>
</feature>
<evidence type="ECO:0000256" key="3">
    <source>
        <dbReference type="ARBA" id="ARBA00022989"/>
    </source>
</evidence>
<dbReference type="InterPro" id="IPR051533">
    <property type="entry name" value="WaaL-like"/>
</dbReference>
<feature type="transmembrane region" description="Helical" evidence="5">
    <location>
        <begin position="59"/>
        <end position="79"/>
    </location>
</feature>
<feature type="transmembrane region" description="Helical" evidence="5">
    <location>
        <begin position="288"/>
        <end position="306"/>
    </location>
</feature>
<keyword evidence="2 5" id="KW-0812">Transmembrane</keyword>
<keyword evidence="4 5" id="KW-0472">Membrane</keyword>
<feature type="domain" description="O-antigen ligase-related" evidence="6">
    <location>
        <begin position="90"/>
        <end position="233"/>
    </location>
</feature>
<accession>A0ABR6WFJ5</accession>
<dbReference type="PANTHER" id="PTHR37422:SF13">
    <property type="entry name" value="LIPOPOLYSACCHARIDE BIOSYNTHESIS PROTEIN PA4999-RELATED"/>
    <property type="match status" value="1"/>
</dbReference>
<keyword evidence="8" id="KW-1185">Reference proteome</keyword>
<comment type="caution">
    <text evidence="7">The sequence shown here is derived from an EMBL/GenBank/DDBJ whole genome shotgun (WGS) entry which is preliminary data.</text>
</comment>
<dbReference type="PANTHER" id="PTHR37422">
    <property type="entry name" value="TEICHURONIC ACID BIOSYNTHESIS PROTEIN TUAE"/>
    <property type="match status" value="1"/>
</dbReference>
<sequence length="325" mass="36312">MVLSKIIIASYVLQMFIVLMQYLKFESFYLNDVENLGLNTGMTQNSSGGIRYWGSFGEALVLSTYLTSIGIGVSVYMISVFKKNIVTYILILTIIFTIYLTGSRAGLSIYIIMICVYLFLSKVSSLFMIIGLILFVLIGSQFSILSFIGASENLSRFAQLQGNDARYVLWTKGFNIIYNNPIFGSSIGCLNYSLKEHNLLPGFVSTINASGHVENSFLTILFSVGIAGFLFFLGLVFYPLTLIRRYHLMTLSDMSLYKAITKAYTYSYISLLLCMFTEPSVGVHMRSSMVFIIMNALVCCLAKIYVIDNDMLNSKSSIKSLIVSS</sequence>
<gene>
    <name evidence="7" type="ORF">FH603_5865</name>
</gene>
<evidence type="ECO:0000313" key="7">
    <source>
        <dbReference type="EMBL" id="MBC3795329.1"/>
    </source>
</evidence>
<dbReference type="InterPro" id="IPR007016">
    <property type="entry name" value="O-antigen_ligase-rel_domated"/>
</dbReference>
<dbReference type="GO" id="GO:0016874">
    <property type="term" value="F:ligase activity"/>
    <property type="evidence" value="ECO:0007669"/>
    <property type="project" value="UniProtKB-KW"/>
</dbReference>
<feature type="transmembrane region" description="Helical" evidence="5">
    <location>
        <begin position="263"/>
        <end position="282"/>
    </location>
</feature>
<feature type="transmembrane region" description="Helical" evidence="5">
    <location>
        <begin position="85"/>
        <end position="102"/>
    </location>
</feature>
<evidence type="ECO:0000259" key="6">
    <source>
        <dbReference type="Pfam" id="PF04932"/>
    </source>
</evidence>
<feature type="transmembrane region" description="Helical" evidence="5">
    <location>
        <begin position="220"/>
        <end position="242"/>
    </location>
</feature>
<reference evidence="7 8" key="1">
    <citation type="submission" date="2019-06" db="EMBL/GenBank/DDBJ databases">
        <title>Spirosoma utsteinense sp. nov. isolated from Antarctic ice-free soils.</title>
        <authorList>
            <person name="Tahon G."/>
        </authorList>
    </citation>
    <scope>NUCLEOTIDE SEQUENCE [LARGE SCALE GENOMIC DNA]</scope>
    <source>
        <strain evidence="7 8">LMG 31447</strain>
    </source>
</reference>
<name>A0ABR6WFJ5_9BACT</name>
<keyword evidence="3 5" id="KW-1133">Transmembrane helix</keyword>
<keyword evidence="7" id="KW-0436">Ligase</keyword>
<evidence type="ECO:0000256" key="2">
    <source>
        <dbReference type="ARBA" id="ARBA00022692"/>
    </source>
</evidence>
<dbReference type="EMBL" id="VFIA01000119">
    <property type="protein sequence ID" value="MBC3795329.1"/>
    <property type="molecule type" value="Genomic_DNA"/>
</dbReference>
<dbReference type="Pfam" id="PF04932">
    <property type="entry name" value="Wzy_C"/>
    <property type="match status" value="1"/>
</dbReference>
<evidence type="ECO:0000256" key="5">
    <source>
        <dbReference type="SAM" id="Phobius"/>
    </source>
</evidence>
<evidence type="ECO:0000256" key="1">
    <source>
        <dbReference type="ARBA" id="ARBA00004141"/>
    </source>
</evidence>
<proteinExistence type="predicted"/>
<dbReference type="Proteomes" id="UP000700732">
    <property type="component" value="Unassembled WGS sequence"/>
</dbReference>